<dbReference type="HOGENOM" id="CLU_000445_69_12_0"/>
<feature type="domain" description="Response regulatory" evidence="3">
    <location>
        <begin position="4"/>
        <end position="123"/>
    </location>
</feature>
<gene>
    <name evidence="4" type="ordered locus">Acid_5372</name>
</gene>
<dbReference type="SMART" id="SM00448">
    <property type="entry name" value="REC"/>
    <property type="match status" value="1"/>
</dbReference>
<dbReference type="PROSITE" id="PS50110">
    <property type="entry name" value="RESPONSE_REGULATORY"/>
    <property type="match status" value="1"/>
</dbReference>
<dbReference type="EMBL" id="CP000473">
    <property type="protein sequence ID" value="ABJ86321.1"/>
    <property type="molecule type" value="Genomic_DNA"/>
</dbReference>
<dbReference type="InParanoid" id="Q01VJ4"/>
<dbReference type="PANTHER" id="PTHR44591:SF3">
    <property type="entry name" value="RESPONSE REGULATORY DOMAIN-CONTAINING PROTEIN"/>
    <property type="match status" value="1"/>
</dbReference>
<evidence type="ECO:0000256" key="2">
    <source>
        <dbReference type="PROSITE-ProRule" id="PRU00169"/>
    </source>
</evidence>
<dbReference type="InterPro" id="IPR050595">
    <property type="entry name" value="Bact_response_regulator"/>
</dbReference>
<reference evidence="4" key="1">
    <citation type="submission" date="2006-10" db="EMBL/GenBank/DDBJ databases">
        <title>Complete sequence of Solibacter usitatus Ellin6076.</title>
        <authorList>
            <consortium name="US DOE Joint Genome Institute"/>
            <person name="Copeland A."/>
            <person name="Lucas S."/>
            <person name="Lapidus A."/>
            <person name="Barry K."/>
            <person name="Detter J.C."/>
            <person name="Glavina del Rio T."/>
            <person name="Hammon N."/>
            <person name="Israni S."/>
            <person name="Dalin E."/>
            <person name="Tice H."/>
            <person name="Pitluck S."/>
            <person name="Thompson L.S."/>
            <person name="Brettin T."/>
            <person name="Bruce D."/>
            <person name="Han C."/>
            <person name="Tapia R."/>
            <person name="Gilna P."/>
            <person name="Schmutz J."/>
            <person name="Larimer F."/>
            <person name="Land M."/>
            <person name="Hauser L."/>
            <person name="Kyrpides N."/>
            <person name="Mikhailova N."/>
            <person name="Janssen P.H."/>
            <person name="Kuske C.R."/>
            <person name="Richardson P."/>
        </authorList>
    </citation>
    <scope>NUCLEOTIDE SEQUENCE</scope>
    <source>
        <strain evidence="4">Ellin6076</strain>
    </source>
</reference>
<dbReference type="GO" id="GO:0000160">
    <property type="term" value="P:phosphorelay signal transduction system"/>
    <property type="evidence" value="ECO:0007669"/>
    <property type="project" value="InterPro"/>
</dbReference>
<dbReference type="Pfam" id="PF00072">
    <property type="entry name" value="Response_reg"/>
    <property type="match status" value="1"/>
</dbReference>
<dbReference type="PANTHER" id="PTHR44591">
    <property type="entry name" value="STRESS RESPONSE REGULATOR PROTEIN 1"/>
    <property type="match status" value="1"/>
</dbReference>
<dbReference type="AlphaFoldDB" id="Q01VJ4"/>
<dbReference type="Gene3D" id="3.40.50.2300">
    <property type="match status" value="1"/>
</dbReference>
<dbReference type="OrthoDB" id="9797769at2"/>
<keyword evidence="1 2" id="KW-0597">Phosphoprotein</keyword>
<evidence type="ECO:0000313" key="4">
    <source>
        <dbReference type="EMBL" id="ABJ86321.1"/>
    </source>
</evidence>
<name>Q01VJ4_SOLUE</name>
<organism evidence="4">
    <name type="scientific">Solibacter usitatus (strain Ellin6076)</name>
    <dbReference type="NCBI Taxonomy" id="234267"/>
    <lineage>
        <taxon>Bacteria</taxon>
        <taxon>Pseudomonadati</taxon>
        <taxon>Acidobacteriota</taxon>
        <taxon>Terriglobia</taxon>
        <taxon>Bryobacterales</taxon>
        <taxon>Solibacteraceae</taxon>
        <taxon>Candidatus Solibacter</taxon>
    </lineage>
</organism>
<dbReference type="FunCoup" id="Q01VJ4">
    <property type="interactions" value="167"/>
</dbReference>
<evidence type="ECO:0000259" key="3">
    <source>
        <dbReference type="PROSITE" id="PS50110"/>
    </source>
</evidence>
<accession>Q01VJ4</accession>
<dbReference type="eggNOG" id="COG0745">
    <property type="taxonomic scope" value="Bacteria"/>
</dbReference>
<dbReference type="InterPro" id="IPR001789">
    <property type="entry name" value="Sig_transdc_resp-reg_receiver"/>
</dbReference>
<protein>
    <submittedName>
        <fullName evidence="4">Response regulator receiver protein</fullName>
    </submittedName>
</protein>
<proteinExistence type="predicted"/>
<feature type="modified residue" description="4-aspartylphosphate" evidence="2">
    <location>
        <position position="56"/>
    </location>
</feature>
<sequence length="128" mass="14354">MAYRVLITDDSPAMRSFVRRVIELSGFELSHCYEAGNGEEALDLLRREWVDAILTDINMPGVDGEELLRRLAADELLRSVPAIVISTDATENRISRLLSLGARGYVTKPFRPETLRAELERILGVPVD</sequence>
<dbReference type="KEGG" id="sus:Acid_5372"/>
<evidence type="ECO:0000256" key="1">
    <source>
        <dbReference type="ARBA" id="ARBA00022553"/>
    </source>
</evidence>
<dbReference type="InterPro" id="IPR011006">
    <property type="entry name" value="CheY-like_superfamily"/>
</dbReference>
<dbReference type="SUPFAM" id="SSF52172">
    <property type="entry name" value="CheY-like"/>
    <property type="match status" value="1"/>
</dbReference>
<dbReference type="STRING" id="234267.Acid_5372"/>